<dbReference type="GeneTree" id="ENSGT00940000177438"/>
<dbReference type="InParanoid" id="A0A3Q3GZV2"/>
<evidence type="ECO:0000313" key="2">
    <source>
        <dbReference type="Ensembl" id="ENSLBEP00000037064.1"/>
    </source>
</evidence>
<name>A0A3Q3GZV2_9LABR</name>
<dbReference type="Ensembl" id="ENSLBET00000038601.1">
    <property type="protein sequence ID" value="ENSLBEP00000037064.1"/>
    <property type="gene ID" value="ENSLBEG00000027682.1"/>
</dbReference>
<proteinExistence type="predicted"/>
<dbReference type="GO" id="GO:0007631">
    <property type="term" value="P:feeding behavior"/>
    <property type="evidence" value="ECO:0007669"/>
    <property type="project" value="TreeGrafter"/>
</dbReference>
<dbReference type="STRING" id="56723.ENSLBEP00000037064"/>
<organism evidence="2 3">
    <name type="scientific">Labrus bergylta</name>
    <name type="common">ballan wrasse</name>
    <dbReference type="NCBI Taxonomy" id="56723"/>
    <lineage>
        <taxon>Eukaryota</taxon>
        <taxon>Metazoa</taxon>
        <taxon>Chordata</taxon>
        <taxon>Craniata</taxon>
        <taxon>Vertebrata</taxon>
        <taxon>Euteleostomi</taxon>
        <taxon>Actinopterygii</taxon>
        <taxon>Neopterygii</taxon>
        <taxon>Teleostei</taxon>
        <taxon>Neoteleostei</taxon>
        <taxon>Acanthomorphata</taxon>
        <taxon>Eupercaria</taxon>
        <taxon>Labriformes</taxon>
        <taxon>Labridae</taxon>
        <taxon>Labrus</taxon>
    </lineage>
</organism>
<dbReference type="GO" id="GO:0005184">
    <property type="term" value="F:neuropeptide hormone activity"/>
    <property type="evidence" value="ECO:0007669"/>
    <property type="project" value="TreeGrafter"/>
</dbReference>
<keyword evidence="3" id="KW-1185">Reference proteome</keyword>
<evidence type="ECO:0000256" key="1">
    <source>
        <dbReference type="SAM" id="SignalP"/>
    </source>
</evidence>
<evidence type="ECO:0000313" key="3">
    <source>
        <dbReference type="Proteomes" id="UP000261660"/>
    </source>
</evidence>
<keyword evidence="1" id="KW-0732">Signal</keyword>
<dbReference type="GO" id="GO:0031861">
    <property type="term" value="F:prolactin-releasing peptide receptor binding"/>
    <property type="evidence" value="ECO:0007669"/>
    <property type="project" value="TreeGrafter"/>
</dbReference>
<sequence length="91" mass="9989">AAMRLCAVFCVVLLFLTQALSGSHHEASISIRNPDIDASWYTGRGIRPVGRFGRKVAERKNQHLMVSCFCTCTETCRSSARSPCCLPATLL</sequence>
<feature type="signal peptide" evidence="1">
    <location>
        <begin position="1"/>
        <end position="21"/>
    </location>
</feature>
<reference evidence="2" key="2">
    <citation type="submission" date="2025-09" db="UniProtKB">
        <authorList>
            <consortium name="Ensembl"/>
        </authorList>
    </citation>
    <scope>IDENTIFICATION</scope>
</reference>
<dbReference type="GO" id="GO:0007186">
    <property type="term" value="P:G protein-coupled receptor signaling pathway"/>
    <property type="evidence" value="ECO:0007669"/>
    <property type="project" value="TreeGrafter"/>
</dbReference>
<dbReference type="Proteomes" id="UP000261660">
    <property type="component" value="Unplaced"/>
</dbReference>
<feature type="chain" id="PRO_5018647036" description="Prolactin releasing hormone" evidence="1">
    <location>
        <begin position="22"/>
        <end position="91"/>
    </location>
</feature>
<dbReference type="InterPro" id="IPR026194">
    <property type="entry name" value="PrRP"/>
</dbReference>
<dbReference type="PANTHER" id="PTHR17206">
    <property type="entry name" value="PROLACTIN-RELEASING PEPTIDE"/>
    <property type="match status" value="1"/>
</dbReference>
<dbReference type="AlphaFoldDB" id="A0A3Q3GZV2"/>
<dbReference type="PANTHER" id="PTHR17206:SF1">
    <property type="entry name" value="PROLACTIN-RELEASING PEPTIDE"/>
    <property type="match status" value="1"/>
</dbReference>
<dbReference type="GO" id="GO:0043434">
    <property type="term" value="P:response to peptide hormone"/>
    <property type="evidence" value="ECO:0007669"/>
    <property type="project" value="TreeGrafter"/>
</dbReference>
<reference evidence="2" key="1">
    <citation type="submission" date="2025-08" db="UniProtKB">
        <authorList>
            <consortium name="Ensembl"/>
        </authorList>
    </citation>
    <scope>IDENTIFICATION</scope>
</reference>
<evidence type="ECO:0008006" key="4">
    <source>
        <dbReference type="Google" id="ProtNLM"/>
    </source>
</evidence>
<protein>
    <recommendedName>
        <fullName evidence="4">Prolactin releasing hormone</fullName>
    </recommendedName>
</protein>
<dbReference type="Pfam" id="PF15172">
    <property type="entry name" value="Prolactin_RP"/>
    <property type="match status" value="1"/>
</dbReference>
<accession>A0A3Q3GZV2</accession>